<protein>
    <submittedName>
        <fullName evidence="1">Uncharacterized protein</fullName>
    </submittedName>
</protein>
<organism evidence="1 2">
    <name type="scientific">Dermacentor silvarum</name>
    <name type="common">Tick</name>
    <dbReference type="NCBI Taxonomy" id="543639"/>
    <lineage>
        <taxon>Eukaryota</taxon>
        <taxon>Metazoa</taxon>
        <taxon>Ecdysozoa</taxon>
        <taxon>Arthropoda</taxon>
        <taxon>Chelicerata</taxon>
        <taxon>Arachnida</taxon>
        <taxon>Acari</taxon>
        <taxon>Parasitiformes</taxon>
        <taxon>Ixodida</taxon>
        <taxon>Ixodoidea</taxon>
        <taxon>Ixodidae</taxon>
        <taxon>Rhipicephalinae</taxon>
        <taxon>Dermacentor</taxon>
    </lineage>
</organism>
<reference evidence="1" key="1">
    <citation type="submission" date="2020-05" db="EMBL/GenBank/DDBJ databases">
        <title>Large-scale comparative analyses of tick genomes elucidate their genetic diversity and vector capacities.</title>
        <authorList>
            <person name="Jia N."/>
            <person name="Wang J."/>
            <person name="Shi W."/>
            <person name="Du L."/>
            <person name="Sun Y."/>
            <person name="Zhan W."/>
            <person name="Jiang J."/>
            <person name="Wang Q."/>
            <person name="Zhang B."/>
            <person name="Ji P."/>
            <person name="Sakyi L.B."/>
            <person name="Cui X."/>
            <person name="Yuan T."/>
            <person name="Jiang B."/>
            <person name="Yang W."/>
            <person name="Lam T.T.-Y."/>
            <person name="Chang Q."/>
            <person name="Ding S."/>
            <person name="Wang X."/>
            <person name="Zhu J."/>
            <person name="Ruan X."/>
            <person name="Zhao L."/>
            <person name="Wei J."/>
            <person name="Que T."/>
            <person name="Du C."/>
            <person name="Cheng J."/>
            <person name="Dai P."/>
            <person name="Han X."/>
            <person name="Huang E."/>
            <person name="Gao Y."/>
            <person name="Liu J."/>
            <person name="Shao H."/>
            <person name="Ye R."/>
            <person name="Li L."/>
            <person name="Wei W."/>
            <person name="Wang X."/>
            <person name="Wang C."/>
            <person name="Yang T."/>
            <person name="Huo Q."/>
            <person name="Li W."/>
            <person name="Guo W."/>
            <person name="Chen H."/>
            <person name="Zhou L."/>
            <person name="Ni X."/>
            <person name="Tian J."/>
            <person name="Zhou Y."/>
            <person name="Sheng Y."/>
            <person name="Liu T."/>
            <person name="Pan Y."/>
            <person name="Xia L."/>
            <person name="Li J."/>
            <person name="Zhao F."/>
            <person name="Cao W."/>
        </authorList>
    </citation>
    <scope>NUCLEOTIDE SEQUENCE</scope>
    <source>
        <strain evidence="1">Dsil-2018</strain>
    </source>
</reference>
<evidence type="ECO:0000313" key="2">
    <source>
        <dbReference type="Proteomes" id="UP000821865"/>
    </source>
</evidence>
<proteinExistence type="predicted"/>
<comment type="caution">
    <text evidence="1">The sequence shown here is derived from an EMBL/GenBank/DDBJ whole genome shotgun (WGS) entry which is preliminary data.</text>
</comment>
<dbReference type="Proteomes" id="UP000821865">
    <property type="component" value="Chromosome 6"/>
</dbReference>
<keyword evidence="2" id="KW-1185">Reference proteome</keyword>
<evidence type="ECO:0000313" key="1">
    <source>
        <dbReference type="EMBL" id="KAH7945335.1"/>
    </source>
</evidence>
<name>A0ACB8CKD2_DERSI</name>
<accession>A0ACB8CKD2</accession>
<sequence length="189" mass="21520">METHAALEHTAYALVELARYSFEVLGMSYVLFGKIQTDCLEDRFRKCRQLAGAQYHVSIRQNYEVENKLSLQTTLPSISTDQQWECVRKQVQALHPSFNVVSSETLSKMQDVLPIHVYVAGYAVYGTLKKFYCANCREALTVDKTITVSTAHEHYDLVKQCDRGGLVYPWMFALNAVVHSYVVIEQLGT</sequence>
<gene>
    <name evidence="1" type="ORF">HPB49_009674</name>
</gene>
<dbReference type="EMBL" id="CM023475">
    <property type="protein sequence ID" value="KAH7945335.1"/>
    <property type="molecule type" value="Genomic_DNA"/>
</dbReference>